<organism evidence="3 4">
    <name type="scientific">Amphibacillus xylanus (strain ATCC 51415 / DSM 6626 / JCM 7361 / LMG 17667 / NBRC 15112 / Ep01)</name>
    <dbReference type="NCBI Taxonomy" id="698758"/>
    <lineage>
        <taxon>Bacteria</taxon>
        <taxon>Bacillati</taxon>
        <taxon>Bacillota</taxon>
        <taxon>Bacilli</taxon>
        <taxon>Bacillales</taxon>
        <taxon>Bacillaceae</taxon>
        <taxon>Amphibacillus</taxon>
    </lineage>
</organism>
<dbReference type="CDD" id="cd10456">
    <property type="entry name" value="GIY-YIG_UPF0213"/>
    <property type="match status" value="1"/>
</dbReference>
<reference evidence="3 4" key="1">
    <citation type="submission" date="2011-01" db="EMBL/GenBank/DDBJ databases">
        <title>Whole genome sequence of Amphibacillus xylinus NBRC 15112.</title>
        <authorList>
            <person name="Nakazawa H."/>
            <person name="Katano Y."/>
            <person name="Nakamura S."/>
            <person name="Sasagawa M."/>
            <person name="Fukada J."/>
            <person name="Arai T."/>
            <person name="Sasakura N."/>
            <person name="Mochizuki D."/>
            <person name="Hosoyama A."/>
            <person name="Harada K."/>
            <person name="Horikawa H."/>
            <person name="Kato Y."/>
            <person name="Harada T."/>
            <person name="Sasaki K."/>
            <person name="Sekiguchi M."/>
            <person name="Hodoyama M."/>
            <person name="Nishiko R."/>
            <person name="Narita H."/>
            <person name="Hanamaki A."/>
            <person name="Hata C."/>
            <person name="Konno Y."/>
            <person name="Niimura Y."/>
            <person name="Yamazaki S."/>
            <person name="Fujita N."/>
        </authorList>
    </citation>
    <scope>NUCLEOTIDE SEQUENCE [LARGE SCALE GENOMIC DNA]</scope>
    <source>
        <strain evidence="4">ATCC 51415 / DSM 6626 / JCM 7361 / LMG 17667 / NBRC 15112 / Ep01</strain>
    </source>
</reference>
<dbReference type="AlphaFoldDB" id="K0IUY2"/>
<dbReference type="HOGENOM" id="CLU_135650_0_3_9"/>
<dbReference type="InterPro" id="IPR000305">
    <property type="entry name" value="GIY-YIG_endonuc"/>
</dbReference>
<accession>K0IUY2</accession>
<dbReference type="KEGG" id="axl:AXY_00370"/>
<keyword evidence="4" id="KW-1185">Reference proteome</keyword>
<dbReference type="InterPro" id="IPR035901">
    <property type="entry name" value="GIY-YIG_endonuc_sf"/>
</dbReference>
<dbReference type="PANTHER" id="PTHR34477">
    <property type="entry name" value="UPF0213 PROTEIN YHBQ"/>
    <property type="match status" value="1"/>
</dbReference>
<dbReference type="PANTHER" id="PTHR34477:SF1">
    <property type="entry name" value="UPF0213 PROTEIN YHBQ"/>
    <property type="match status" value="1"/>
</dbReference>
<dbReference type="Pfam" id="PF01541">
    <property type="entry name" value="GIY-YIG"/>
    <property type="match status" value="1"/>
</dbReference>
<dbReference type="Proteomes" id="UP000006294">
    <property type="component" value="Chromosome"/>
</dbReference>
<dbReference type="PATRIC" id="fig|698758.3.peg.36"/>
<evidence type="ECO:0000256" key="1">
    <source>
        <dbReference type="ARBA" id="ARBA00007435"/>
    </source>
</evidence>
<comment type="similarity">
    <text evidence="1">Belongs to the UPF0213 family.</text>
</comment>
<dbReference type="RefSeq" id="WP_015008776.1">
    <property type="nucleotide sequence ID" value="NC_018704.1"/>
</dbReference>
<dbReference type="Gene3D" id="3.40.1440.10">
    <property type="entry name" value="GIY-YIG endonuclease"/>
    <property type="match status" value="1"/>
</dbReference>
<dbReference type="STRING" id="698758.AXY_00370"/>
<feature type="domain" description="GIY-YIG" evidence="2">
    <location>
        <begin position="3"/>
        <end position="78"/>
    </location>
</feature>
<protein>
    <recommendedName>
        <fullName evidence="2">GIY-YIG domain-containing protein</fullName>
    </recommendedName>
</protein>
<evidence type="ECO:0000313" key="4">
    <source>
        <dbReference type="Proteomes" id="UP000006294"/>
    </source>
</evidence>
<dbReference type="InterPro" id="IPR050190">
    <property type="entry name" value="UPF0213_domain"/>
</dbReference>
<gene>
    <name evidence="3" type="ordered locus">AXY_00370</name>
</gene>
<sequence>MSIEHCVYIIECSDGSLYTGYTNDLAKRLKMHEQGKGAKYTRGRGPLKLRFHQVFSTKQEAMQIEYRIKKLTRFQKQQIIAKQRVGDVIDIRE</sequence>
<name>K0IUY2_AMPXN</name>
<dbReference type="eggNOG" id="COG2827">
    <property type="taxonomic scope" value="Bacteria"/>
</dbReference>
<evidence type="ECO:0000313" key="3">
    <source>
        <dbReference type="EMBL" id="BAM46169.1"/>
    </source>
</evidence>
<proteinExistence type="inferred from homology"/>
<dbReference type="SUPFAM" id="SSF82771">
    <property type="entry name" value="GIY-YIG endonuclease"/>
    <property type="match status" value="1"/>
</dbReference>
<evidence type="ECO:0000259" key="2">
    <source>
        <dbReference type="PROSITE" id="PS50164"/>
    </source>
</evidence>
<dbReference type="PROSITE" id="PS50164">
    <property type="entry name" value="GIY_YIG"/>
    <property type="match status" value="1"/>
</dbReference>
<dbReference type="EMBL" id="AP012050">
    <property type="protein sequence ID" value="BAM46169.1"/>
    <property type="molecule type" value="Genomic_DNA"/>
</dbReference>